<dbReference type="EMBL" id="KV441482">
    <property type="protein sequence ID" value="OAG19083.1"/>
    <property type="molecule type" value="Genomic_DNA"/>
</dbReference>
<dbReference type="AlphaFoldDB" id="A0A177DH21"/>
<keyword evidence="1" id="KW-0472">Membrane</keyword>
<evidence type="ECO:0000313" key="3">
    <source>
        <dbReference type="Proteomes" id="UP000077248"/>
    </source>
</evidence>
<evidence type="ECO:0000256" key="1">
    <source>
        <dbReference type="SAM" id="Phobius"/>
    </source>
</evidence>
<dbReference type="KEGG" id="aalt:CC77DRAFT_1032470"/>
<feature type="transmembrane region" description="Helical" evidence="1">
    <location>
        <begin position="28"/>
        <end position="54"/>
    </location>
</feature>
<reference evidence="2 3" key="1">
    <citation type="submission" date="2016-05" db="EMBL/GenBank/DDBJ databases">
        <title>Comparative analysis of secretome profiles of manganese(II)-oxidizing ascomycete fungi.</title>
        <authorList>
            <consortium name="DOE Joint Genome Institute"/>
            <person name="Zeiner C.A."/>
            <person name="Purvine S.O."/>
            <person name="Zink E.M."/>
            <person name="Wu S."/>
            <person name="Pasa-Tolic L."/>
            <person name="Chaput D.L."/>
            <person name="Haridas S."/>
            <person name="Grigoriev I.V."/>
            <person name="Santelli C.M."/>
            <person name="Hansel C.M."/>
        </authorList>
    </citation>
    <scope>NUCLEOTIDE SEQUENCE [LARGE SCALE GENOMIC DNA]</scope>
    <source>
        <strain evidence="2 3">SRC1lrK2f</strain>
    </source>
</reference>
<keyword evidence="3" id="KW-1185">Reference proteome</keyword>
<accession>A0A177DH21</accession>
<feature type="transmembrane region" description="Helical" evidence="1">
    <location>
        <begin position="206"/>
        <end position="227"/>
    </location>
</feature>
<protein>
    <submittedName>
        <fullName evidence="2">Uncharacterized protein</fullName>
    </submittedName>
</protein>
<sequence length="249" mass="27848">MGIFQRSSRAAPTSQASVARQHGIHWPLFASSALLCALSIVIFSLVSSMVAWLLDQKHHVHTYQVDWPGNPTQINVEPKNLWTDQGHESNGLAVYGFFLGIFGMLTAWRMRKAGQASRSLTALTTLLLIGTIFSLSAFIFVFVVTYQTTGQRIREPIAINAAGLNYPAEKWTPETWFRAILDLPLAHGAQHAQIKSRVRNMEAWRWILLPLLLVYITASYIVVTTWLRQRRSTTVRASSAGSVEKTGAR</sequence>
<evidence type="ECO:0000313" key="2">
    <source>
        <dbReference type="EMBL" id="OAG19083.1"/>
    </source>
</evidence>
<dbReference type="OMA" id="ISSMVGW"/>
<feature type="transmembrane region" description="Helical" evidence="1">
    <location>
        <begin position="120"/>
        <end position="146"/>
    </location>
</feature>
<organism evidence="2 3">
    <name type="scientific">Alternaria alternata</name>
    <name type="common">Alternaria rot fungus</name>
    <name type="synonym">Torula alternata</name>
    <dbReference type="NCBI Taxonomy" id="5599"/>
    <lineage>
        <taxon>Eukaryota</taxon>
        <taxon>Fungi</taxon>
        <taxon>Dikarya</taxon>
        <taxon>Ascomycota</taxon>
        <taxon>Pezizomycotina</taxon>
        <taxon>Dothideomycetes</taxon>
        <taxon>Pleosporomycetidae</taxon>
        <taxon>Pleosporales</taxon>
        <taxon>Pleosporineae</taxon>
        <taxon>Pleosporaceae</taxon>
        <taxon>Alternaria</taxon>
        <taxon>Alternaria sect. Alternaria</taxon>
        <taxon>Alternaria alternata complex</taxon>
    </lineage>
</organism>
<dbReference type="RefSeq" id="XP_018384504.1">
    <property type="nucleotide sequence ID" value="XM_018526737.1"/>
</dbReference>
<name>A0A177DH21_ALTAL</name>
<dbReference type="Proteomes" id="UP000077248">
    <property type="component" value="Unassembled WGS sequence"/>
</dbReference>
<feature type="transmembrane region" description="Helical" evidence="1">
    <location>
        <begin position="92"/>
        <end position="108"/>
    </location>
</feature>
<gene>
    <name evidence="2" type="ORF">CC77DRAFT_1032470</name>
</gene>
<keyword evidence="1" id="KW-1133">Transmembrane helix</keyword>
<dbReference type="GeneID" id="29112331"/>
<keyword evidence="1" id="KW-0812">Transmembrane</keyword>
<proteinExistence type="predicted"/>
<dbReference type="VEuPathDB" id="FungiDB:CC77DRAFT_1032470"/>